<accession>A0A2H0V797</accession>
<gene>
    <name evidence="1" type="ORF">COT95_01210</name>
</gene>
<organism evidence="1 2">
    <name type="scientific">Candidatus Falkowbacteria bacterium CG10_big_fil_rev_8_21_14_0_10_37_6</name>
    <dbReference type="NCBI Taxonomy" id="1974563"/>
    <lineage>
        <taxon>Bacteria</taxon>
        <taxon>Candidatus Falkowiibacteriota</taxon>
    </lineage>
</organism>
<evidence type="ECO:0000313" key="1">
    <source>
        <dbReference type="EMBL" id="PIR94976.1"/>
    </source>
</evidence>
<dbReference type="EMBL" id="PFAN01000068">
    <property type="protein sequence ID" value="PIR94976.1"/>
    <property type="molecule type" value="Genomic_DNA"/>
</dbReference>
<evidence type="ECO:0000313" key="2">
    <source>
        <dbReference type="Proteomes" id="UP000228614"/>
    </source>
</evidence>
<comment type="caution">
    <text evidence="1">The sequence shown here is derived from an EMBL/GenBank/DDBJ whole genome shotgun (WGS) entry which is preliminary data.</text>
</comment>
<protein>
    <submittedName>
        <fullName evidence="1">Uncharacterized protein</fullName>
    </submittedName>
</protein>
<dbReference type="Proteomes" id="UP000228614">
    <property type="component" value="Unassembled WGS sequence"/>
</dbReference>
<reference evidence="2" key="1">
    <citation type="submission" date="2017-09" db="EMBL/GenBank/DDBJ databases">
        <title>Depth-based differentiation of microbial function through sediment-hosted aquifers and enrichment of novel symbionts in the deep terrestrial subsurface.</title>
        <authorList>
            <person name="Probst A.J."/>
            <person name="Ladd B."/>
            <person name="Jarett J.K."/>
            <person name="Geller-Mcgrath D.E."/>
            <person name="Sieber C.M.K."/>
            <person name="Emerson J.B."/>
            <person name="Anantharaman K."/>
            <person name="Thomas B.C."/>
            <person name="Malmstrom R."/>
            <person name="Stieglmeier M."/>
            <person name="Klingl A."/>
            <person name="Woyke T."/>
            <person name="Ryan C.M."/>
            <person name="Banfield J.F."/>
        </authorList>
    </citation>
    <scope>NUCLEOTIDE SEQUENCE [LARGE SCALE GENOMIC DNA]</scope>
</reference>
<sequence>MLFYNQSLLGGMKVGKKTFFIELGTELVAPQNINALLQPPGKGSGTMARLVSSGDNWYYWPKKPRERGFIIFLPADTQPGDKLRIVVANNTCAEADLAFRPPKVSPPRFKKRKK</sequence>
<dbReference type="AlphaFoldDB" id="A0A2H0V797"/>
<name>A0A2H0V797_9BACT</name>
<proteinExistence type="predicted"/>